<dbReference type="GO" id="GO:0006289">
    <property type="term" value="P:nucleotide-excision repair"/>
    <property type="evidence" value="ECO:0007669"/>
    <property type="project" value="InterPro"/>
</dbReference>
<dbReference type="PROSITE" id="PS50151">
    <property type="entry name" value="UVR"/>
    <property type="match status" value="1"/>
</dbReference>
<dbReference type="PANTHER" id="PTHR30562:SF1">
    <property type="entry name" value="UVRABC SYSTEM PROTEIN C"/>
    <property type="match status" value="1"/>
</dbReference>
<dbReference type="AlphaFoldDB" id="A0A7Y4IRI6"/>
<dbReference type="CDD" id="cd10434">
    <property type="entry name" value="GIY-YIG_UvrC_Cho"/>
    <property type="match status" value="1"/>
</dbReference>
<dbReference type="InterPro" id="IPR001943">
    <property type="entry name" value="UVR_dom"/>
</dbReference>
<evidence type="ECO:0000259" key="3">
    <source>
        <dbReference type="PROSITE" id="PS50151"/>
    </source>
</evidence>
<comment type="caution">
    <text evidence="5">The sequence shown here is derived from an EMBL/GenBank/DDBJ whole genome shotgun (WGS) entry which is preliminary data.</text>
</comment>
<dbReference type="InterPro" id="IPR000305">
    <property type="entry name" value="GIY-YIG_endonuc"/>
</dbReference>
<dbReference type="Gene3D" id="3.40.1440.10">
    <property type="entry name" value="GIY-YIG endonuclease"/>
    <property type="match status" value="1"/>
</dbReference>
<dbReference type="SUPFAM" id="SSF82771">
    <property type="entry name" value="GIY-YIG endonuclease"/>
    <property type="match status" value="1"/>
</dbReference>
<proteinExistence type="predicted"/>
<dbReference type="InterPro" id="IPR050066">
    <property type="entry name" value="UvrABC_protein_C"/>
</dbReference>
<gene>
    <name evidence="5" type="ORF">HNV28_36040</name>
</gene>
<keyword evidence="1" id="KW-0742">SOS response</keyword>
<dbReference type="EMBL" id="JABFNT010000221">
    <property type="protein sequence ID" value="NOJ83660.1"/>
    <property type="molecule type" value="Genomic_DNA"/>
</dbReference>
<organism evidence="5 6">
    <name type="scientific">Myxococcus xanthus</name>
    <dbReference type="NCBI Taxonomy" id="34"/>
    <lineage>
        <taxon>Bacteria</taxon>
        <taxon>Pseudomonadati</taxon>
        <taxon>Myxococcota</taxon>
        <taxon>Myxococcia</taxon>
        <taxon>Myxococcales</taxon>
        <taxon>Cystobacterineae</taxon>
        <taxon>Myxococcaceae</taxon>
        <taxon>Myxococcus</taxon>
    </lineage>
</organism>
<sequence>MPSRGDVRQAPPRAASAHRGAGQVRGMEATVRAGYGAGLRSRLMESRVAALFAHVREHAENRPGIYRMLGPSDEVLYVGKSVRVRTRLLSYFRAEAHEKAAEIIAHAHRIVWEYTPSEFAALLHEFRLIKSQRPLYNVEHKRDRGHCFIHLTREPVPRLRVVSRASSESGDYYGPFHGRSAMSEVVRAVSDLLELRDCAADTPMRLADQGQLFPLKQEPLCMRGQLSRCLAPCAGGCTRAEYDARVAQARAFLEGTSDTPLTVLRERMVLAARRLQFEYAAELRDRAERLELMRGWVVELSQMLKHLSFVYTVPGHGGDDRVYVVRRGSVRAELPAPVTLEQQQALEAKAREILERPEPETLGFRAHEAQEVMLIARWFRMHPEALIERPYQLAGPFCFTRASR</sequence>
<reference evidence="5 6" key="1">
    <citation type="submission" date="2020-05" db="EMBL/GenBank/DDBJ databases">
        <authorList>
            <person name="Whitworth D."/>
        </authorList>
    </citation>
    <scope>NUCLEOTIDE SEQUENCE [LARGE SCALE GENOMIC DNA]</scope>
    <source>
        <strain evidence="5 6">AM005</strain>
    </source>
</reference>
<dbReference type="PANTHER" id="PTHR30562">
    <property type="entry name" value="UVRC/OXIDOREDUCTASE"/>
    <property type="match status" value="1"/>
</dbReference>
<evidence type="ECO:0000259" key="4">
    <source>
        <dbReference type="PROSITE" id="PS50164"/>
    </source>
</evidence>
<keyword evidence="1" id="KW-0227">DNA damage</keyword>
<dbReference type="InterPro" id="IPR047296">
    <property type="entry name" value="GIY-YIG_UvrC_Cho"/>
</dbReference>
<feature type="domain" description="UVR" evidence="3">
    <location>
        <begin position="258"/>
        <end position="293"/>
    </location>
</feature>
<dbReference type="InterPro" id="IPR036876">
    <property type="entry name" value="UVR_dom_sf"/>
</dbReference>
<dbReference type="Proteomes" id="UP000533080">
    <property type="component" value="Unassembled WGS sequence"/>
</dbReference>
<dbReference type="GO" id="GO:0009380">
    <property type="term" value="C:excinuclease repair complex"/>
    <property type="evidence" value="ECO:0007669"/>
    <property type="project" value="TreeGrafter"/>
</dbReference>
<evidence type="ECO:0000256" key="2">
    <source>
        <dbReference type="SAM" id="MobiDB-lite"/>
    </source>
</evidence>
<dbReference type="SMART" id="SM00465">
    <property type="entry name" value="GIYc"/>
    <property type="match status" value="1"/>
</dbReference>
<dbReference type="Gene3D" id="4.10.860.10">
    <property type="entry name" value="UVR domain"/>
    <property type="match status" value="1"/>
</dbReference>
<feature type="domain" description="GIY-YIG" evidence="4">
    <location>
        <begin position="61"/>
        <end position="138"/>
    </location>
</feature>
<dbReference type="PROSITE" id="PS50164">
    <property type="entry name" value="GIY_YIG"/>
    <property type="match status" value="1"/>
</dbReference>
<dbReference type="SUPFAM" id="SSF46600">
    <property type="entry name" value="C-terminal UvrC-binding domain of UvrB"/>
    <property type="match status" value="1"/>
</dbReference>
<evidence type="ECO:0000313" key="6">
    <source>
        <dbReference type="Proteomes" id="UP000533080"/>
    </source>
</evidence>
<accession>A0A7Y4IRI6</accession>
<dbReference type="GO" id="GO:0009432">
    <property type="term" value="P:SOS response"/>
    <property type="evidence" value="ECO:0007669"/>
    <property type="project" value="UniProtKB-KW"/>
</dbReference>
<name>A0A7Y4IRI6_MYXXA</name>
<feature type="region of interest" description="Disordered" evidence="2">
    <location>
        <begin position="1"/>
        <end position="23"/>
    </location>
</feature>
<evidence type="ECO:0000313" key="5">
    <source>
        <dbReference type="EMBL" id="NOJ83660.1"/>
    </source>
</evidence>
<dbReference type="InterPro" id="IPR035901">
    <property type="entry name" value="GIY-YIG_endonuc_sf"/>
</dbReference>
<evidence type="ECO:0000256" key="1">
    <source>
        <dbReference type="ARBA" id="ARBA00023236"/>
    </source>
</evidence>
<protein>
    <submittedName>
        <fullName evidence="5">Nuclease</fullName>
    </submittedName>
</protein>